<keyword evidence="9 10" id="KW-1015">Disulfide bond</keyword>
<evidence type="ECO:0000256" key="1">
    <source>
        <dbReference type="ARBA" id="ARBA00006720"/>
    </source>
</evidence>
<dbReference type="EMBL" id="MCFH01000011">
    <property type="protein sequence ID" value="ORX54196.1"/>
    <property type="molecule type" value="Genomic_DNA"/>
</dbReference>
<dbReference type="GO" id="GO:0015031">
    <property type="term" value="P:protein transport"/>
    <property type="evidence" value="ECO:0007669"/>
    <property type="project" value="UniProtKB-KW"/>
</dbReference>
<feature type="domain" description="Tim10-like" evidence="12">
    <location>
        <begin position="6"/>
        <end position="69"/>
    </location>
</feature>
<evidence type="ECO:0000313" key="14">
    <source>
        <dbReference type="Proteomes" id="UP000193719"/>
    </source>
</evidence>
<feature type="coiled-coil region" evidence="11">
    <location>
        <begin position="61"/>
        <end position="88"/>
    </location>
</feature>
<dbReference type="InterPro" id="IPR004217">
    <property type="entry name" value="Tim10-like"/>
</dbReference>
<keyword evidence="14" id="KW-1185">Reference proteome</keyword>
<protein>
    <recommendedName>
        <fullName evidence="10">Mitochondrial import inner membrane translocase subunit</fullName>
    </recommendedName>
</protein>
<sequence>MDNQMQMRMAEQEFELVTELLRKITNRCYQKCYDKTYESGDVTTRESLCMDKCVLKYFEVNKNINDRLQAASQAKIEQQKRVEEFQEKRRRKKYGS</sequence>
<evidence type="ECO:0000256" key="6">
    <source>
        <dbReference type="ARBA" id="ARBA00022927"/>
    </source>
</evidence>
<comment type="similarity">
    <text evidence="1 10">Belongs to the small Tim family.</text>
</comment>
<dbReference type="PANTHER" id="PTHR11038:SF16">
    <property type="entry name" value="MITOCHONDRIAL IMPORT INNER MEMBRANE TRANSLOCASE SUBUNIT TIM10"/>
    <property type="match status" value="1"/>
</dbReference>
<dbReference type="GO" id="GO:0045039">
    <property type="term" value="P:protein insertion into mitochondrial inner membrane"/>
    <property type="evidence" value="ECO:0007669"/>
    <property type="project" value="TreeGrafter"/>
</dbReference>
<keyword evidence="10" id="KW-0143">Chaperone</keyword>
<keyword evidence="5" id="KW-0862">Zinc</keyword>
<dbReference type="InterPro" id="IPR035427">
    <property type="entry name" value="Tim10-like_dom_sf"/>
</dbReference>
<keyword evidence="3" id="KW-0479">Metal-binding</keyword>
<evidence type="ECO:0000313" key="13">
    <source>
        <dbReference type="EMBL" id="ORX54196.1"/>
    </source>
</evidence>
<name>A0A1Y1VEB9_9FUNG</name>
<dbReference type="STRING" id="1754191.A0A1Y1VEB9"/>
<keyword evidence="4 10" id="KW-0999">Mitochondrion inner membrane</keyword>
<evidence type="ECO:0000256" key="4">
    <source>
        <dbReference type="ARBA" id="ARBA00022792"/>
    </source>
</evidence>
<dbReference type="SUPFAM" id="SSF144122">
    <property type="entry name" value="Tim10-like"/>
    <property type="match status" value="1"/>
</dbReference>
<evidence type="ECO:0000256" key="11">
    <source>
        <dbReference type="SAM" id="Coils"/>
    </source>
</evidence>
<keyword evidence="7 10" id="KW-0811">Translocation</keyword>
<evidence type="ECO:0000256" key="5">
    <source>
        <dbReference type="ARBA" id="ARBA00022833"/>
    </source>
</evidence>
<reference evidence="13 14" key="1">
    <citation type="submission" date="2016-08" db="EMBL/GenBank/DDBJ databases">
        <title>Genomes of anaerobic fungi encode conserved fungal cellulosomes for biomass hydrolysis.</title>
        <authorList>
            <consortium name="DOE Joint Genome Institute"/>
            <person name="Haitjema C.H."/>
            <person name="Gilmore S.P."/>
            <person name="Henske J.K."/>
            <person name="Solomon K.V."/>
            <person name="De Groot R."/>
            <person name="Kuo A."/>
            <person name="Mondo S.J."/>
            <person name="Salamov A.A."/>
            <person name="Labutti K."/>
            <person name="Zhao Z."/>
            <person name="Chiniquy J."/>
            <person name="Barry K."/>
            <person name="Brewer H.M."/>
            <person name="Purvine S.O."/>
            <person name="Wright A.T."/>
            <person name="Boxma B."/>
            <person name="Van Alen T."/>
            <person name="Hackstein J.H."/>
            <person name="Baker S.E."/>
            <person name="Grigoriev I.V."/>
            <person name="O'Malley M.A."/>
        </authorList>
    </citation>
    <scope>NUCLEOTIDE SEQUENCE [LARGE SCALE GENOMIC DNA]</scope>
    <source>
        <strain evidence="14">finn</strain>
    </source>
</reference>
<evidence type="ECO:0000256" key="2">
    <source>
        <dbReference type="ARBA" id="ARBA00022448"/>
    </source>
</evidence>
<comment type="domain">
    <text evidence="10">The twin CX3C motif contains 4 conserved Cys residues that form 2 disulfide bonds in the mitochondrial intermembrane space.</text>
</comment>
<dbReference type="Pfam" id="PF02953">
    <property type="entry name" value="zf-Tim10_DDP"/>
    <property type="match status" value="1"/>
</dbReference>
<comment type="caution">
    <text evidence="13">The sequence shown here is derived from an EMBL/GenBank/DDBJ whole genome shotgun (WGS) entry which is preliminary data.</text>
</comment>
<evidence type="ECO:0000256" key="9">
    <source>
        <dbReference type="ARBA" id="ARBA00023157"/>
    </source>
</evidence>
<dbReference type="AlphaFoldDB" id="A0A1Y1VEB9"/>
<dbReference type="GO" id="GO:0046872">
    <property type="term" value="F:metal ion binding"/>
    <property type="evidence" value="ECO:0007669"/>
    <property type="project" value="UniProtKB-KW"/>
</dbReference>
<comment type="subcellular location">
    <subcellularLocation>
        <location evidence="10">Mitochondrion inner membrane</location>
        <topology evidence="10">Peripheral membrane protein</topology>
        <orientation evidence="10">Intermembrane side</orientation>
    </subcellularLocation>
</comment>
<gene>
    <name evidence="13" type="ORF">BCR36DRAFT_283446</name>
</gene>
<keyword evidence="8 10" id="KW-0496">Mitochondrion</keyword>
<dbReference type="PANTHER" id="PTHR11038">
    <property type="entry name" value="MITOCHONDRIAL IMPORT INNER MEMBRANE TRANSLOCASE SUBUNIT TIM10"/>
    <property type="match status" value="1"/>
</dbReference>
<dbReference type="Gene3D" id="1.10.287.810">
    <property type="entry name" value="Mitochondrial import inner membrane translocase subunit tim13 like domains"/>
    <property type="match status" value="1"/>
</dbReference>
<evidence type="ECO:0000256" key="8">
    <source>
        <dbReference type="ARBA" id="ARBA00023128"/>
    </source>
</evidence>
<evidence type="ECO:0000256" key="10">
    <source>
        <dbReference type="RuleBase" id="RU367043"/>
    </source>
</evidence>
<dbReference type="Proteomes" id="UP000193719">
    <property type="component" value="Unassembled WGS sequence"/>
</dbReference>
<proteinExistence type="inferred from homology"/>
<evidence type="ECO:0000259" key="12">
    <source>
        <dbReference type="Pfam" id="PF02953"/>
    </source>
</evidence>
<organism evidence="13 14">
    <name type="scientific">Piromyces finnis</name>
    <dbReference type="NCBI Taxonomy" id="1754191"/>
    <lineage>
        <taxon>Eukaryota</taxon>
        <taxon>Fungi</taxon>
        <taxon>Fungi incertae sedis</taxon>
        <taxon>Chytridiomycota</taxon>
        <taxon>Chytridiomycota incertae sedis</taxon>
        <taxon>Neocallimastigomycetes</taxon>
        <taxon>Neocallimastigales</taxon>
        <taxon>Neocallimastigaceae</taxon>
        <taxon>Piromyces</taxon>
    </lineage>
</organism>
<comment type="subunit">
    <text evidence="10">Heterohexamer.</text>
</comment>
<comment type="function">
    <text evidence="10">Mitochondrial intermembrane chaperone that participates in the import and insertion of some multi-pass transmembrane proteins into the mitochondrial inner membrane. Also required for the transfer of beta-barrel precursors from the TOM complex to the sorting and assembly machinery (SAM complex) of the outer membrane. Acts as a chaperone-like protein that protects the hydrophobic precursors from aggregation and guide them through the mitochondrial intermembrane space.</text>
</comment>
<evidence type="ECO:0000256" key="3">
    <source>
        <dbReference type="ARBA" id="ARBA00022723"/>
    </source>
</evidence>
<keyword evidence="6 10" id="KW-0653">Protein transport</keyword>
<keyword evidence="11" id="KW-0175">Coiled coil</keyword>
<keyword evidence="2 10" id="KW-0813">Transport</keyword>
<accession>A0A1Y1VEB9</accession>
<reference evidence="13 14" key="2">
    <citation type="submission" date="2016-08" db="EMBL/GenBank/DDBJ databases">
        <title>Pervasive Adenine N6-methylation of Active Genes in Fungi.</title>
        <authorList>
            <consortium name="DOE Joint Genome Institute"/>
            <person name="Mondo S.J."/>
            <person name="Dannebaum R.O."/>
            <person name="Kuo R.C."/>
            <person name="Labutti K."/>
            <person name="Haridas S."/>
            <person name="Kuo A."/>
            <person name="Salamov A."/>
            <person name="Ahrendt S.R."/>
            <person name="Lipzen A."/>
            <person name="Sullivan W."/>
            <person name="Andreopoulos W.B."/>
            <person name="Clum A."/>
            <person name="Lindquist E."/>
            <person name="Daum C."/>
            <person name="Ramamoorthy G.K."/>
            <person name="Gryganskyi A."/>
            <person name="Culley D."/>
            <person name="Magnuson J.K."/>
            <person name="James T.Y."/>
            <person name="O'Malley M.A."/>
            <person name="Stajich J.E."/>
            <person name="Spatafora J.W."/>
            <person name="Visel A."/>
            <person name="Grigoriev I.V."/>
        </authorList>
    </citation>
    <scope>NUCLEOTIDE SEQUENCE [LARGE SCALE GENOMIC DNA]</scope>
    <source>
        <strain evidence="14">finn</strain>
    </source>
</reference>
<keyword evidence="4 10" id="KW-0472">Membrane</keyword>
<evidence type="ECO:0000256" key="7">
    <source>
        <dbReference type="ARBA" id="ARBA00023010"/>
    </source>
</evidence>
<dbReference type="GO" id="GO:0005743">
    <property type="term" value="C:mitochondrial inner membrane"/>
    <property type="evidence" value="ECO:0007669"/>
    <property type="project" value="UniProtKB-SubCell"/>
</dbReference>
<dbReference type="OrthoDB" id="274922at2759"/>